<sequence length="257" mass="26787">MNITSITSRATTALVALIAGYASFRHIVQVATEAGEHSSVAVALPFAIDGAILVGTLAMLDDKRSGRKPRVSARLAVAFGIVATLAANIASAQPTWTARAVAAVPPVAFLLAIEVLSRRGKLIRPEPVDQGEPVKVAEPVIVEPVESLAAEPVAEPVAVEPVKAQPVKAQPVKAQPVKRERTSEPARKPVPRSLTSADRIMSAHLAEPEATHGRIAELAGVSVATVKRYRPTRSASPTQPAETATTGIIPELAGVTA</sequence>
<feature type="transmembrane region" description="Helical" evidence="2">
    <location>
        <begin position="96"/>
        <end position="116"/>
    </location>
</feature>
<feature type="region of interest" description="Disordered" evidence="1">
    <location>
        <begin position="164"/>
        <end position="195"/>
    </location>
</feature>
<evidence type="ECO:0000313" key="3">
    <source>
        <dbReference type="EMBL" id="GIG92368.1"/>
    </source>
</evidence>
<evidence type="ECO:0000256" key="2">
    <source>
        <dbReference type="SAM" id="Phobius"/>
    </source>
</evidence>
<keyword evidence="4" id="KW-1185">Reference proteome</keyword>
<reference evidence="3 4" key="1">
    <citation type="submission" date="2021-01" db="EMBL/GenBank/DDBJ databases">
        <title>Whole genome shotgun sequence of Plantactinospora endophytica NBRC 110450.</title>
        <authorList>
            <person name="Komaki H."/>
            <person name="Tamura T."/>
        </authorList>
    </citation>
    <scope>NUCLEOTIDE SEQUENCE [LARGE SCALE GENOMIC DNA]</scope>
    <source>
        <strain evidence="3 4">NBRC 110450</strain>
    </source>
</reference>
<protein>
    <recommendedName>
        <fullName evidence="5">DUF2637 domain-containing protein</fullName>
    </recommendedName>
</protein>
<gene>
    <name evidence="3" type="ORF">Pen02_73040</name>
</gene>
<feature type="transmembrane region" description="Helical" evidence="2">
    <location>
        <begin position="72"/>
        <end position="90"/>
    </location>
</feature>
<proteinExistence type="predicted"/>
<name>A0ABQ4ECB6_9ACTN</name>
<dbReference type="InterPro" id="IPR021235">
    <property type="entry name" value="DUF2637"/>
</dbReference>
<feature type="transmembrane region" description="Helical" evidence="2">
    <location>
        <begin position="41"/>
        <end position="60"/>
    </location>
</feature>
<evidence type="ECO:0000256" key="1">
    <source>
        <dbReference type="SAM" id="MobiDB-lite"/>
    </source>
</evidence>
<evidence type="ECO:0008006" key="5">
    <source>
        <dbReference type="Google" id="ProtNLM"/>
    </source>
</evidence>
<keyword evidence="2" id="KW-0812">Transmembrane</keyword>
<dbReference type="Proteomes" id="UP000646749">
    <property type="component" value="Unassembled WGS sequence"/>
</dbReference>
<feature type="compositionally biased region" description="Polar residues" evidence="1">
    <location>
        <begin position="233"/>
        <end position="246"/>
    </location>
</feature>
<accession>A0ABQ4ECB6</accession>
<dbReference type="EMBL" id="BONW01000044">
    <property type="protein sequence ID" value="GIG92368.1"/>
    <property type="molecule type" value="Genomic_DNA"/>
</dbReference>
<organism evidence="3 4">
    <name type="scientific">Plantactinospora endophytica</name>
    <dbReference type="NCBI Taxonomy" id="673535"/>
    <lineage>
        <taxon>Bacteria</taxon>
        <taxon>Bacillati</taxon>
        <taxon>Actinomycetota</taxon>
        <taxon>Actinomycetes</taxon>
        <taxon>Micromonosporales</taxon>
        <taxon>Micromonosporaceae</taxon>
        <taxon>Plantactinospora</taxon>
    </lineage>
</organism>
<dbReference type="RefSeq" id="WP_203870722.1">
    <property type="nucleotide sequence ID" value="NZ_BONW01000044.1"/>
</dbReference>
<keyword evidence="2" id="KW-1133">Transmembrane helix</keyword>
<feature type="region of interest" description="Disordered" evidence="1">
    <location>
        <begin position="230"/>
        <end position="257"/>
    </location>
</feature>
<keyword evidence="2" id="KW-0472">Membrane</keyword>
<comment type="caution">
    <text evidence="3">The sequence shown here is derived from an EMBL/GenBank/DDBJ whole genome shotgun (WGS) entry which is preliminary data.</text>
</comment>
<dbReference type="Pfam" id="PF10935">
    <property type="entry name" value="DUF2637"/>
    <property type="match status" value="1"/>
</dbReference>
<feature type="compositionally biased region" description="Basic and acidic residues" evidence="1">
    <location>
        <begin position="177"/>
        <end position="187"/>
    </location>
</feature>
<evidence type="ECO:0000313" key="4">
    <source>
        <dbReference type="Proteomes" id="UP000646749"/>
    </source>
</evidence>